<dbReference type="Proteomes" id="UP000831701">
    <property type="component" value="Chromosome 19"/>
</dbReference>
<protein>
    <submittedName>
        <fullName evidence="1">Uncharacterized protein</fullName>
    </submittedName>
</protein>
<evidence type="ECO:0000313" key="1">
    <source>
        <dbReference type="EMBL" id="KAI3356671.1"/>
    </source>
</evidence>
<keyword evidence="2" id="KW-1185">Reference proteome</keyword>
<evidence type="ECO:0000313" key="2">
    <source>
        <dbReference type="Proteomes" id="UP000831701"/>
    </source>
</evidence>
<name>A0ACB8VMB9_9TELE</name>
<accession>A0ACB8VMB9</accession>
<reference evidence="1" key="1">
    <citation type="submission" date="2022-04" db="EMBL/GenBank/DDBJ databases">
        <title>Jade perch genome.</title>
        <authorList>
            <person name="Chao B."/>
        </authorList>
    </citation>
    <scope>NUCLEOTIDE SEQUENCE</scope>
    <source>
        <strain evidence="1">CB-2022</strain>
    </source>
</reference>
<proteinExistence type="predicted"/>
<sequence>MAFTHKHKYRQRQFKLRIQSLQLIQTHFVKGSVIGDSGNSSQCVLQRLNSLISAGSYAGFSVMRRWPLCCGLLLFNENLFNLSQRNLLSRPSEISVLEASSLPPSERQRQVSATLGRIMGMDGALLRQAVVHEPKREGVGGDSVGPPASFLALFVGRRSSDGSYSCVGGSLAGTLKDTPPGPSLARVSSDLETRQGTINHKSTWNERGGAWWKKRGEETEGGKMGEEGRQRVGRGDPATPVIPGLVYGRQWPAGSQRSAALLQRLVDSAEWEITHQELTFRISEEGGMGEAFLRWEGRREEGKRRRLIKKEEETSREALWGKRGPNVEYRQERRKEGEEENQDVEVKAGPQIQASLPLCIHLNMGGDIEVDVEGLNIGWTLSASHWPVYRCWTINWKVSGHASVSFRISRAVMSRVLPRLNPETPVCSIEPGEDGVFLSTVISLLDVELEKQKKCGSHRQLSGLCSPLGLAGRPRTSPVSWRSSDTWLTWEDTSHFIHKGIAAAIINSDCLVFLFSLLWLRRYQIHQTTTERLRKRTKREEEEEDERSSQQRQRRVSRGLSAGKMSQSVREFVSQRAEQRVWQGRAVITAPPSPLSRVIKAENRETGVEAGVRGAEEKFSISSETSGWNRKDTLRWLLMCTSATNIITPLYCTHMKRSVPSKADGCPGRTQIVIFIRPKQDYLWSITSLNCKQSFTFTQHIIHAM</sequence>
<organism evidence="1 2">
    <name type="scientific">Scortum barcoo</name>
    <name type="common">barcoo grunter</name>
    <dbReference type="NCBI Taxonomy" id="214431"/>
    <lineage>
        <taxon>Eukaryota</taxon>
        <taxon>Metazoa</taxon>
        <taxon>Chordata</taxon>
        <taxon>Craniata</taxon>
        <taxon>Vertebrata</taxon>
        <taxon>Euteleostomi</taxon>
        <taxon>Actinopterygii</taxon>
        <taxon>Neopterygii</taxon>
        <taxon>Teleostei</taxon>
        <taxon>Neoteleostei</taxon>
        <taxon>Acanthomorphata</taxon>
        <taxon>Eupercaria</taxon>
        <taxon>Centrarchiformes</taxon>
        <taxon>Terapontoidei</taxon>
        <taxon>Terapontidae</taxon>
        <taxon>Scortum</taxon>
    </lineage>
</organism>
<comment type="caution">
    <text evidence="1">The sequence shown here is derived from an EMBL/GenBank/DDBJ whole genome shotgun (WGS) entry which is preliminary data.</text>
</comment>
<dbReference type="EMBL" id="CM041549">
    <property type="protein sequence ID" value="KAI3356671.1"/>
    <property type="molecule type" value="Genomic_DNA"/>
</dbReference>
<gene>
    <name evidence="1" type="ORF">L3Q82_003357</name>
</gene>